<evidence type="ECO:0000256" key="1">
    <source>
        <dbReference type="ARBA" id="ARBA00022741"/>
    </source>
</evidence>
<evidence type="ECO:0000313" key="6">
    <source>
        <dbReference type="EMBL" id="PSB92178.1"/>
    </source>
</evidence>
<name>A0ABX5FEP3_9BURK</name>
<keyword evidence="1" id="KW-0547">Nucleotide-binding</keyword>
<reference evidence="6 7" key="1">
    <citation type="journal article" date="2017" name="Front. Microbiol.">
        <title>Genome of Ca. Pandoraea novymonadis, an Endosymbiotic Bacterium of the Trypanosomatid Novymonas esmeraldas.</title>
        <authorList>
            <person name="Kostygov A.Y."/>
            <person name="Butenko A."/>
            <person name="Nenarokova A."/>
            <person name="Tashyreva D."/>
            <person name="Flegontov P."/>
            <person name="Lukes J."/>
            <person name="Yurchenko V."/>
        </authorList>
    </citation>
    <scope>NUCLEOTIDE SEQUENCE [LARGE SCALE GENOMIC DNA]</scope>
    <source>
        <strain evidence="6 7">E262</strain>
    </source>
</reference>
<evidence type="ECO:0000256" key="4">
    <source>
        <dbReference type="ARBA" id="ARBA00038058"/>
    </source>
</evidence>
<dbReference type="Proteomes" id="UP000242660">
    <property type="component" value="Unassembled WGS sequence"/>
</dbReference>
<evidence type="ECO:0000313" key="7">
    <source>
        <dbReference type="Proteomes" id="UP000242660"/>
    </source>
</evidence>
<dbReference type="InterPro" id="IPR006555">
    <property type="entry name" value="ATP-dep_Helicase_C"/>
</dbReference>
<evidence type="ECO:0000256" key="2">
    <source>
        <dbReference type="ARBA" id="ARBA00022801"/>
    </source>
</evidence>
<proteinExistence type="inferred from homology"/>
<dbReference type="InterPro" id="IPR014013">
    <property type="entry name" value="Helic_SF1/SF2_ATP-bd_DinG/Rad3"/>
</dbReference>
<dbReference type="SMART" id="SM00491">
    <property type="entry name" value="HELICc2"/>
    <property type="match status" value="1"/>
</dbReference>
<dbReference type="Pfam" id="PF13307">
    <property type="entry name" value="Helicase_C_2"/>
    <property type="match status" value="1"/>
</dbReference>
<accession>A0ABX5FEP3</accession>
<dbReference type="RefSeq" id="WP_420837014.1">
    <property type="nucleotide sequence ID" value="NZ_MUHY01000001.1"/>
</dbReference>
<dbReference type="InterPro" id="IPR045028">
    <property type="entry name" value="DinG/Rad3-like"/>
</dbReference>
<sequence length="750" mass="84176">MRLDEVLPNDVSTDTFHGLSPLTLKRQCELDHIFEEHGMLSRVIDGYRWRETQCEMARAVASAIDTNDTLIAEAGTGTGKTYAYLVPAMLWGGKTIISTGTKHLQDQLFERDIPIVRAALAVPAVTVAILKGRANYLCHYYLERTLQDGFLVSLQEIAQLREIAAFIKITNSGDKDELTSVPEDSPIWSHVTSTRDNCLGQDCPRYKVCFVMLARKEAQQADIVVVNHHLFFADVMLRDTGIAELLPNSNTIIFDEAHQLPETATIFFGDVLSTGQMLELARDTLAEGLTHAREAVDWIKLCGDIEHAARDVRLTFGINNVRIAAEKLPHSHEFFDALDVLNISLQSLISILQHQAERAESLGTCLRRAIELHQQLERWITVKTLPESTEILENSRMSHNNHKKKIGKMIHESDESSTEFEAKVLAEPGPGAHVQTFLEMQASSSLKSDYYDVLQESVRWIQVFSQVVQLHQTPLSIAPIFTKQRNSLPRAWIFTSATLSVKGNFAHYAGQLGLDAKKSLTLPSPFKYEKQSLLYVPRGLPKPSAPGFKDAMLDAVLPVIEASGGRAFVLCTTLRAVNQVADQLNYEFERRGWLYPLLVQGTTSRTELIARFRMLGNAVLIGSQSFWEGVDVVGNVLSLVIIDKLPFAPPDDPVLEARLEALIQKGLSPFFAHQLPQAVITLKQGAGRLIRSERDRGVLMICDSRLVEKPYGRHIWQSLPPFKRTRELQMVRDFFDEDATKRFSKQSISE</sequence>
<dbReference type="SUPFAM" id="SSF52540">
    <property type="entry name" value="P-loop containing nucleoside triphosphate hydrolases"/>
    <property type="match status" value="2"/>
</dbReference>
<keyword evidence="7" id="KW-1185">Reference proteome</keyword>
<organism evidence="6 7">
    <name type="scientific">Candidatus Pandoraea novymonadis</name>
    <dbReference type="NCBI Taxonomy" id="1808959"/>
    <lineage>
        <taxon>Bacteria</taxon>
        <taxon>Pseudomonadati</taxon>
        <taxon>Pseudomonadota</taxon>
        <taxon>Betaproteobacteria</taxon>
        <taxon>Burkholderiales</taxon>
        <taxon>Burkholderiaceae</taxon>
        <taxon>Pandoraea</taxon>
    </lineage>
</organism>
<keyword evidence="2" id="KW-0378">Hydrolase</keyword>
<comment type="caution">
    <text evidence="6">The sequence shown here is derived from an EMBL/GenBank/DDBJ whole genome shotgun (WGS) entry which is preliminary data.</text>
</comment>
<dbReference type="InterPro" id="IPR027417">
    <property type="entry name" value="P-loop_NTPase"/>
</dbReference>
<feature type="domain" description="Helicase ATP-binding" evidence="5">
    <location>
        <begin position="39"/>
        <end position="311"/>
    </location>
</feature>
<keyword evidence="3" id="KW-0067">ATP-binding</keyword>
<dbReference type="Gene3D" id="3.40.50.300">
    <property type="entry name" value="P-loop containing nucleotide triphosphate hydrolases"/>
    <property type="match status" value="2"/>
</dbReference>
<comment type="similarity">
    <text evidence="4">Belongs to the helicase family. DinG subfamily.</text>
</comment>
<evidence type="ECO:0000259" key="5">
    <source>
        <dbReference type="PROSITE" id="PS51193"/>
    </source>
</evidence>
<protein>
    <recommendedName>
        <fullName evidence="5">Helicase ATP-binding domain-containing protein</fullName>
    </recommendedName>
</protein>
<gene>
    <name evidence="6" type="ORF">BZL35_00412</name>
</gene>
<evidence type="ECO:0000256" key="3">
    <source>
        <dbReference type="ARBA" id="ARBA00022840"/>
    </source>
</evidence>
<dbReference type="PANTHER" id="PTHR11472:SF34">
    <property type="entry name" value="REGULATOR OF TELOMERE ELONGATION HELICASE 1"/>
    <property type="match status" value="1"/>
</dbReference>
<dbReference type="PANTHER" id="PTHR11472">
    <property type="entry name" value="DNA REPAIR DEAD HELICASE RAD3/XP-D SUBFAMILY MEMBER"/>
    <property type="match status" value="1"/>
</dbReference>
<dbReference type="EMBL" id="MUHY01000001">
    <property type="protein sequence ID" value="PSB92178.1"/>
    <property type="molecule type" value="Genomic_DNA"/>
</dbReference>
<dbReference type="PROSITE" id="PS51193">
    <property type="entry name" value="HELICASE_ATP_BIND_2"/>
    <property type="match status" value="1"/>
</dbReference>